<proteinExistence type="predicted"/>
<comment type="caution">
    <text evidence="1">The sequence shown here is derived from an EMBL/GenBank/DDBJ whole genome shotgun (WGS) entry which is preliminary data.</text>
</comment>
<protein>
    <submittedName>
        <fullName evidence="1">Uncharacterized protein</fullName>
    </submittedName>
</protein>
<dbReference type="EMBL" id="LNAL01000008">
    <property type="protein sequence ID" value="KUG06355.1"/>
    <property type="molecule type" value="Genomic_DNA"/>
</dbReference>
<dbReference type="AlphaFoldDB" id="A0A9X0HIA2"/>
<keyword evidence="2" id="KW-1185">Reference proteome</keyword>
<evidence type="ECO:0000313" key="1">
    <source>
        <dbReference type="EMBL" id="KUG06355.1"/>
    </source>
</evidence>
<accession>A0A9X0HIA2</accession>
<dbReference type="Proteomes" id="UP000054223">
    <property type="component" value="Unassembled WGS sequence"/>
</dbReference>
<evidence type="ECO:0000313" key="2">
    <source>
        <dbReference type="Proteomes" id="UP000054223"/>
    </source>
</evidence>
<gene>
    <name evidence="1" type="ORF">ASU33_03085</name>
</gene>
<name>A0A9X0HIA2_SOLP1</name>
<organism evidence="1 2">
    <name type="scientific">Solirubrum puertoriconensis</name>
    <dbReference type="NCBI Taxonomy" id="1751427"/>
    <lineage>
        <taxon>Bacteria</taxon>
        <taxon>Pseudomonadati</taxon>
        <taxon>Bacteroidota</taxon>
        <taxon>Cytophagia</taxon>
        <taxon>Cytophagales</taxon>
    </lineage>
</organism>
<sequence>MTVLKIPVLAYQAANRDEGKLLPKGQLLRALLFYYRLKSLTIEGAFGGKRWVAFIQQRTGIAIKTIYKGFLLLAKAGLARREPGRLNLVSYDALFRLLGISVRGKGGAKLLRIPVTGNLLNQWQVAEIREALTRQRHALETNHANFELNRRDTDKNPGKAARRAAMRGYNRLAKLKAQLTSIPRLGKFKVNYDLTLSCAAVADLFGYVSAATGHEIEQRLQQAGKLKAQRRFVKIAMVPENKPHYRLPKSFYITRGCLIKQIPNLLTVL</sequence>
<reference evidence="1 2" key="1">
    <citation type="submission" date="2015-11" db="EMBL/GenBank/DDBJ databases">
        <title>Solirubrum puertoriconensis gen. nov. an environmental bacteria isolated in Puerto Rico.</title>
        <authorList>
            <person name="Cuebas-Irizarry M.F."/>
            <person name="Montalvo-Rodriguez R."/>
        </authorList>
    </citation>
    <scope>NUCLEOTIDE SEQUENCE [LARGE SCALE GENOMIC DNA]</scope>
    <source>
        <strain evidence="1 2">MC1A</strain>
    </source>
</reference>